<dbReference type="SUPFAM" id="SSF51621">
    <property type="entry name" value="Phosphoenolpyruvate/pyruvate domain"/>
    <property type="match status" value="1"/>
</dbReference>
<keyword evidence="3 5" id="KW-0460">Magnesium</keyword>
<dbReference type="InterPro" id="IPR015813">
    <property type="entry name" value="Pyrv/PenolPyrv_kinase-like_dom"/>
</dbReference>
<evidence type="ECO:0000256" key="3">
    <source>
        <dbReference type="ARBA" id="ARBA00022842"/>
    </source>
</evidence>
<evidence type="ECO:0000256" key="5">
    <source>
        <dbReference type="PIRSR" id="PIRSR015582-2"/>
    </source>
</evidence>
<keyword evidence="2 5" id="KW-0479">Metal-binding</keyword>
<evidence type="ECO:0000256" key="1">
    <source>
        <dbReference type="ARBA" id="ARBA00001946"/>
    </source>
</evidence>
<evidence type="ECO:0000313" key="7">
    <source>
        <dbReference type="EMBL" id="KAF4617178.1"/>
    </source>
</evidence>
<gene>
    <name evidence="7" type="ORF">D9613_005888</name>
</gene>
<dbReference type="InterPro" id="IPR005000">
    <property type="entry name" value="Aldolase/citrate-lyase_domain"/>
</dbReference>
<dbReference type="PIRSF" id="PIRSF015582">
    <property type="entry name" value="Cit_lyase_B"/>
    <property type="match status" value="1"/>
</dbReference>
<dbReference type="GO" id="GO:0003824">
    <property type="term" value="F:catalytic activity"/>
    <property type="evidence" value="ECO:0007669"/>
    <property type="project" value="InterPro"/>
</dbReference>
<accession>A0A8H4QUN6</accession>
<evidence type="ECO:0000256" key="4">
    <source>
        <dbReference type="PIRSR" id="PIRSR015582-1"/>
    </source>
</evidence>
<feature type="binding site" evidence="5">
    <location>
        <position position="199"/>
    </location>
    <ligand>
        <name>Mg(2+)</name>
        <dbReference type="ChEBI" id="CHEBI:18420"/>
    </ligand>
</feature>
<organism evidence="7 8">
    <name type="scientific">Agrocybe pediades</name>
    <dbReference type="NCBI Taxonomy" id="84607"/>
    <lineage>
        <taxon>Eukaryota</taxon>
        <taxon>Fungi</taxon>
        <taxon>Dikarya</taxon>
        <taxon>Basidiomycota</taxon>
        <taxon>Agaricomycotina</taxon>
        <taxon>Agaricomycetes</taxon>
        <taxon>Agaricomycetidae</taxon>
        <taxon>Agaricales</taxon>
        <taxon>Agaricineae</taxon>
        <taxon>Strophariaceae</taxon>
        <taxon>Agrocybe</taxon>
    </lineage>
</organism>
<dbReference type="AlphaFoldDB" id="A0A8H4QUN6"/>
<dbReference type="PANTHER" id="PTHR32308">
    <property type="entry name" value="LYASE BETA SUBUNIT, PUTATIVE (AFU_ORTHOLOGUE AFUA_4G13030)-RELATED"/>
    <property type="match status" value="1"/>
</dbReference>
<dbReference type="PANTHER" id="PTHR32308:SF0">
    <property type="entry name" value="HPCH_HPAI ALDOLASE_CITRATE LYASE DOMAIN-CONTAINING PROTEIN"/>
    <property type="match status" value="1"/>
</dbReference>
<feature type="binding site" evidence="5">
    <location>
        <position position="164"/>
    </location>
    <ligand>
        <name>Mg(2+)</name>
        <dbReference type="ChEBI" id="CHEBI:18420"/>
    </ligand>
</feature>
<dbReference type="InterPro" id="IPR040442">
    <property type="entry name" value="Pyrv_kinase-like_dom_sf"/>
</dbReference>
<protein>
    <recommendedName>
        <fullName evidence="6">HpcH/HpaI aldolase/citrate lyase domain-containing protein</fullName>
    </recommendedName>
</protein>
<feature type="domain" description="HpcH/HpaI aldolase/citrate lyase" evidence="6">
    <location>
        <begin position="37"/>
        <end position="267"/>
    </location>
</feature>
<dbReference type="GO" id="GO:0006107">
    <property type="term" value="P:oxaloacetate metabolic process"/>
    <property type="evidence" value="ECO:0007669"/>
    <property type="project" value="TreeGrafter"/>
</dbReference>
<dbReference type="Proteomes" id="UP000521872">
    <property type="component" value="Unassembled WGS sequence"/>
</dbReference>
<evidence type="ECO:0000256" key="2">
    <source>
        <dbReference type="ARBA" id="ARBA00022723"/>
    </source>
</evidence>
<dbReference type="Gene3D" id="3.20.20.60">
    <property type="entry name" value="Phosphoenolpyruvate-binding domains"/>
    <property type="match status" value="1"/>
</dbReference>
<feature type="binding site" evidence="4">
    <location>
        <position position="164"/>
    </location>
    <ligand>
        <name>substrate</name>
    </ligand>
</feature>
<dbReference type="GO" id="GO:0000287">
    <property type="term" value="F:magnesium ion binding"/>
    <property type="evidence" value="ECO:0007669"/>
    <property type="project" value="TreeGrafter"/>
</dbReference>
<dbReference type="EMBL" id="JAACJL010000030">
    <property type="protein sequence ID" value="KAF4617178.1"/>
    <property type="molecule type" value="Genomic_DNA"/>
</dbReference>
<name>A0A8H4QUN6_9AGAR</name>
<evidence type="ECO:0000259" key="6">
    <source>
        <dbReference type="Pfam" id="PF03328"/>
    </source>
</evidence>
<comment type="caution">
    <text evidence="7">The sequence shown here is derived from an EMBL/GenBank/DDBJ whole genome shotgun (WGS) entry which is preliminary data.</text>
</comment>
<keyword evidence="8" id="KW-1185">Reference proteome</keyword>
<evidence type="ECO:0000313" key="8">
    <source>
        <dbReference type="Proteomes" id="UP000521872"/>
    </source>
</evidence>
<sequence length="352" mass="38266">MQSLSLRLARPSCFLPPCSGLHAGFRRTLSTKASLRRSYLYVPASSDRMLEKSITSGSDVIIYDLEDSISPAPEDKAAARARLAKFLEDQKARLAPLNVAVRVNDISTPFFRDDIDHIVSHASVRSLILPKIHSPEDLDVVSDRVAASRGKLQDPVLNIIPSIESAKGMFNLGSIAQWKSIHGPDSGGLLNALLFAAEDYCADTSIVRTRSLRELLYTRSQIVIAARAFGLGAIDMVCVDFRDLAILEEECVDGRRLGFTGKQAIHPAQVPVINSTYVPTEEEILKAAKIIKAMESAHKSGKGAADLEGKMIDAPMIKQASFPMTFLGRIAKDGWTMNLGAQNPRCCTGGTT</sequence>
<reference evidence="7 8" key="1">
    <citation type="submission" date="2019-12" db="EMBL/GenBank/DDBJ databases">
        <authorList>
            <person name="Floudas D."/>
            <person name="Bentzer J."/>
            <person name="Ahren D."/>
            <person name="Johansson T."/>
            <person name="Persson P."/>
            <person name="Tunlid A."/>
        </authorList>
    </citation>
    <scope>NUCLEOTIDE SEQUENCE [LARGE SCALE GENOMIC DNA]</scope>
    <source>
        <strain evidence="7 8">CBS 102.39</strain>
    </source>
</reference>
<dbReference type="InterPro" id="IPR011206">
    <property type="entry name" value="Citrate_lyase_beta/mcl1/mcl2"/>
</dbReference>
<proteinExistence type="predicted"/>
<comment type="cofactor">
    <cofactor evidence="1">
        <name>Mg(2+)</name>
        <dbReference type="ChEBI" id="CHEBI:18420"/>
    </cofactor>
</comment>
<dbReference type="Pfam" id="PF03328">
    <property type="entry name" value="HpcH_HpaI"/>
    <property type="match status" value="1"/>
</dbReference>
<feature type="binding site" evidence="4">
    <location>
        <position position="102"/>
    </location>
    <ligand>
        <name>substrate</name>
    </ligand>
</feature>